<evidence type="ECO:0000256" key="1">
    <source>
        <dbReference type="SAM" id="MobiDB-lite"/>
    </source>
</evidence>
<dbReference type="InterPro" id="IPR013766">
    <property type="entry name" value="Thioredoxin_domain"/>
</dbReference>
<feature type="region of interest" description="Disordered" evidence="1">
    <location>
        <begin position="23"/>
        <end position="56"/>
    </location>
</feature>
<organism evidence="4 5">
    <name type="scientific">Lachnoanaerobaculum saburreum F0468</name>
    <dbReference type="NCBI Taxonomy" id="1095750"/>
    <lineage>
        <taxon>Bacteria</taxon>
        <taxon>Bacillati</taxon>
        <taxon>Bacillota</taxon>
        <taxon>Clostridia</taxon>
        <taxon>Lachnospirales</taxon>
        <taxon>Lachnospiraceae</taxon>
        <taxon>Lachnoanaerobaculum</taxon>
    </lineage>
</organism>
<sequence length="194" mass="20949">MKRKLLILGVALMMIASATACSSKSDTTKKDETDVKTESTVASTDKKSDQSEKSEKFPEFKAKTVDGEDISSDIFKNSKLTVVNTWGSWCGPCVAEIPELQKLYENMKDKGVNVVGLAQDAGTDIDAVKDIISKNKVTYQNIVPEGAVTDFVMGIQAFPTTVLVDSKGNIVGKIEGGRNLEAFTQAVEDALSKM</sequence>
<dbReference type="OrthoDB" id="9809733at2"/>
<dbReference type="EMBL" id="AJGH01000027">
    <property type="protein sequence ID" value="EIC96773.1"/>
    <property type="molecule type" value="Genomic_DNA"/>
</dbReference>
<dbReference type="InterPro" id="IPR036249">
    <property type="entry name" value="Thioredoxin-like_sf"/>
</dbReference>
<dbReference type="InterPro" id="IPR013740">
    <property type="entry name" value="Redoxin"/>
</dbReference>
<gene>
    <name evidence="4" type="ORF">HMPREF9970_1962</name>
</gene>
<feature type="chain" id="PRO_5038813112" evidence="2">
    <location>
        <begin position="21"/>
        <end position="194"/>
    </location>
</feature>
<dbReference type="CDD" id="cd02966">
    <property type="entry name" value="TlpA_like_family"/>
    <property type="match status" value="1"/>
</dbReference>
<dbReference type="Pfam" id="PF08534">
    <property type="entry name" value="Redoxin"/>
    <property type="match status" value="1"/>
</dbReference>
<comment type="caution">
    <text evidence="4">The sequence shown here is derived from an EMBL/GenBank/DDBJ whole genome shotgun (WGS) entry which is preliminary data.</text>
</comment>
<dbReference type="AlphaFoldDB" id="I0RAR5"/>
<dbReference type="PROSITE" id="PS51257">
    <property type="entry name" value="PROKAR_LIPOPROTEIN"/>
    <property type="match status" value="1"/>
</dbReference>
<dbReference type="PANTHER" id="PTHR42852">
    <property type="entry name" value="THIOL:DISULFIDE INTERCHANGE PROTEIN DSBE"/>
    <property type="match status" value="1"/>
</dbReference>
<dbReference type="GO" id="GO:0016491">
    <property type="term" value="F:oxidoreductase activity"/>
    <property type="evidence" value="ECO:0007669"/>
    <property type="project" value="InterPro"/>
</dbReference>
<feature type="signal peptide" evidence="2">
    <location>
        <begin position="1"/>
        <end position="20"/>
    </location>
</feature>
<evidence type="ECO:0000313" key="4">
    <source>
        <dbReference type="EMBL" id="EIC96773.1"/>
    </source>
</evidence>
<keyword evidence="2" id="KW-0732">Signal</keyword>
<dbReference type="eggNOG" id="COG0526">
    <property type="taxonomic scope" value="Bacteria"/>
</dbReference>
<dbReference type="Proteomes" id="UP000005039">
    <property type="component" value="Unassembled WGS sequence"/>
</dbReference>
<dbReference type="RefSeq" id="WP_008753109.1">
    <property type="nucleotide sequence ID" value="NZ_AJGH01000027.1"/>
</dbReference>
<evidence type="ECO:0000259" key="3">
    <source>
        <dbReference type="PROSITE" id="PS51352"/>
    </source>
</evidence>
<feature type="compositionally biased region" description="Basic and acidic residues" evidence="1">
    <location>
        <begin position="26"/>
        <end position="37"/>
    </location>
</feature>
<dbReference type="Gene3D" id="3.40.30.10">
    <property type="entry name" value="Glutaredoxin"/>
    <property type="match status" value="1"/>
</dbReference>
<protein>
    <submittedName>
        <fullName evidence="4">Redoxin</fullName>
    </submittedName>
</protein>
<reference evidence="4 5" key="1">
    <citation type="submission" date="2012-03" db="EMBL/GenBank/DDBJ databases">
        <authorList>
            <person name="Durkin A.S."/>
            <person name="McCorrison J."/>
            <person name="Torralba M."/>
            <person name="Gillis M."/>
            <person name="Methe B."/>
            <person name="Sutton G."/>
            <person name="Nelson K.E."/>
        </authorList>
    </citation>
    <scope>NUCLEOTIDE SEQUENCE [LARGE SCALE GENOMIC DNA]</scope>
    <source>
        <strain evidence="4 5">F0468</strain>
    </source>
</reference>
<dbReference type="InterPro" id="IPR050553">
    <property type="entry name" value="Thioredoxin_ResA/DsbE_sf"/>
</dbReference>
<dbReference type="PANTHER" id="PTHR42852:SF17">
    <property type="entry name" value="THIOREDOXIN-LIKE PROTEIN HI_1115"/>
    <property type="match status" value="1"/>
</dbReference>
<dbReference type="PATRIC" id="fig|1095750.3.peg.468"/>
<keyword evidence="5" id="KW-1185">Reference proteome</keyword>
<evidence type="ECO:0000256" key="2">
    <source>
        <dbReference type="SAM" id="SignalP"/>
    </source>
</evidence>
<dbReference type="PROSITE" id="PS51352">
    <property type="entry name" value="THIOREDOXIN_2"/>
    <property type="match status" value="1"/>
</dbReference>
<feature type="domain" description="Thioredoxin" evidence="3">
    <location>
        <begin position="51"/>
        <end position="192"/>
    </location>
</feature>
<evidence type="ECO:0000313" key="5">
    <source>
        <dbReference type="Proteomes" id="UP000005039"/>
    </source>
</evidence>
<name>I0RAR5_9FIRM</name>
<dbReference type="SUPFAM" id="SSF52833">
    <property type="entry name" value="Thioredoxin-like"/>
    <property type="match status" value="1"/>
</dbReference>
<accession>I0RAR5</accession>
<proteinExistence type="predicted"/>
<feature type="compositionally biased region" description="Basic and acidic residues" evidence="1">
    <location>
        <begin position="44"/>
        <end position="56"/>
    </location>
</feature>